<dbReference type="PANTHER" id="PTHR12558:SF13">
    <property type="entry name" value="CELL DIVISION CYCLE PROTEIN 27 HOMOLOG"/>
    <property type="match status" value="1"/>
</dbReference>
<keyword evidence="1" id="KW-0732">Signal</keyword>
<dbReference type="InterPro" id="IPR019734">
    <property type="entry name" value="TPR_rpt"/>
</dbReference>
<dbReference type="Gene3D" id="1.25.40.10">
    <property type="entry name" value="Tetratricopeptide repeat domain"/>
    <property type="match status" value="2"/>
</dbReference>
<sequence>MTCRRDRRARVALAALLLFGMPGCADQNAVLNQYDSARAALDAGDLVAGEAALRAMLADGTAKQEIAALMGEAALACGDLAQAHVWLDPGEFSVATRVLGLRMQGRLALRKGNLTAAAKAFDQAYVIAPENPELWVDIGRLRYRGGEQLQAVEAADRAVGFGPLNAEALRFRGELARDAFGPNNAAPWFEAALATRPDNSDLRDELAATLGDAGSVNQALDTLRSTLPNSARSLYLRAVIAARGGNYLLARSLLQRAGSAGRGSPAARMLSAIIDLETGNVASAAQALDRLASEQPDNALVRDLLAQALLKSGREGELVRRYSTFAAGPAGSPYLRTLVGRAYEAMGRRDLAARFLDLAALRNPSLSALPSGANNKGVLAARDAIRAAIAGRNTRLARQKARDLAKRYPGSADALALLGDAEFASGNRRAARRAYATSAQVRQPWALTLRRVAAEPDRARAISLLQTYVRGNPTEGEALALLADAYAANGEWHRAADLLDAALVNGMARVPWVLGARSVAARQLGDSAAALEFALAAHDMQPMNEAAIAALIAALPDDEADARSELEAKLGALRLR</sequence>
<protein>
    <submittedName>
        <fullName evidence="2">Tetratricopeptide repeat protein</fullName>
    </submittedName>
</protein>
<reference evidence="2 3" key="1">
    <citation type="submission" date="2019-05" db="EMBL/GenBank/DDBJ databases">
        <title>Erythrobacter marisflavi sp. nov., isolated from isolated from water of an estuary environment.</title>
        <authorList>
            <person name="Yoon J.-H."/>
        </authorList>
    </citation>
    <scope>NUCLEOTIDE SEQUENCE [LARGE SCALE GENOMIC DNA]</scope>
    <source>
        <strain evidence="2 3">KEM-5</strain>
    </source>
</reference>
<evidence type="ECO:0000313" key="3">
    <source>
        <dbReference type="Proteomes" id="UP000309668"/>
    </source>
</evidence>
<name>A0A5S3P8E5_9SPHN</name>
<dbReference type="Proteomes" id="UP000309668">
    <property type="component" value="Unassembled WGS sequence"/>
</dbReference>
<evidence type="ECO:0000256" key="1">
    <source>
        <dbReference type="SAM" id="SignalP"/>
    </source>
</evidence>
<dbReference type="Pfam" id="PF13432">
    <property type="entry name" value="TPR_16"/>
    <property type="match status" value="2"/>
</dbReference>
<keyword evidence="3" id="KW-1185">Reference proteome</keyword>
<dbReference type="SUPFAM" id="SSF48452">
    <property type="entry name" value="TPR-like"/>
    <property type="match status" value="2"/>
</dbReference>
<evidence type="ECO:0000313" key="2">
    <source>
        <dbReference type="EMBL" id="TMM49764.1"/>
    </source>
</evidence>
<comment type="caution">
    <text evidence="2">The sequence shown here is derived from an EMBL/GenBank/DDBJ whole genome shotgun (WGS) entry which is preliminary data.</text>
</comment>
<feature type="chain" id="PRO_5024362460" evidence="1">
    <location>
        <begin position="26"/>
        <end position="576"/>
    </location>
</feature>
<dbReference type="EMBL" id="VCAO01000001">
    <property type="protein sequence ID" value="TMM49764.1"/>
    <property type="molecule type" value="Genomic_DNA"/>
</dbReference>
<accession>A0A5S3P8E5</accession>
<proteinExistence type="predicted"/>
<dbReference type="PANTHER" id="PTHR12558">
    <property type="entry name" value="CELL DIVISION CYCLE 16,23,27"/>
    <property type="match status" value="1"/>
</dbReference>
<dbReference type="Pfam" id="PF14559">
    <property type="entry name" value="TPR_19"/>
    <property type="match status" value="1"/>
</dbReference>
<dbReference type="InterPro" id="IPR011990">
    <property type="entry name" value="TPR-like_helical_dom_sf"/>
</dbReference>
<gene>
    <name evidence="2" type="ORF">FEV51_00755</name>
</gene>
<feature type="signal peptide" evidence="1">
    <location>
        <begin position="1"/>
        <end position="25"/>
    </location>
</feature>
<dbReference type="AlphaFoldDB" id="A0A5S3P8E5"/>
<dbReference type="OrthoDB" id="7259535at2"/>
<organism evidence="2 3">
    <name type="scientific">Qipengyuania marisflavi</name>
    <dbReference type="NCBI Taxonomy" id="2486356"/>
    <lineage>
        <taxon>Bacteria</taxon>
        <taxon>Pseudomonadati</taxon>
        <taxon>Pseudomonadota</taxon>
        <taxon>Alphaproteobacteria</taxon>
        <taxon>Sphingomonadales</taxon>
        <taxon>Erythrobacteraceae</taxon>
        <taxon>Qipengyuania</taxon>
    </lineage>
</organism>
<dbReference type="SMART" id="SM00028">
    <property type="entry name" value="TPR"/>
    <property type="match status" value="6"/>
</dbReference>